<feature type="region of interest" description="Disordered" evidence="1">
    <location>
        <begin position="202"/>
        <end position="374"/>
    </location>
</feature>
<organism evidence="2 3">
    <name type="scientific">Ladona fulva</name>
    <name type="common">Scarce chaser dragonfly</name>
    <name type="synonym">Libellula fulva</name>
    <dbReference type="NCBI Taxonomy" id="123851"/>
    <lineage>
        <taxon>Eukaryota</taxon>
        <taxon>Metazoa</taxon>
        <taxon>Ecdysozoa</taxon>
        <taxon>Arthropoda</taxon>
        <taxon>Hexapoda</taxon>
        <taxon>Insecta</taxon>
        <taxon>Pterygota</taxon>
        <taxon>Palaeoptera</taxon>
        <taxon>Odonata</taxon>
        <taxon>Epiprocta</taxon>
        <taxon>Anisoptera</taxon>
        <taxon>Libelluloidea</taxon>
        <taxon>Libellulidae</taxon>
        <taxon>Ladona</taxon>
    </lineage>
</organism>
<dbReference type="AlphaFoldDB" id="A0A8K0NX78"/>
<name>A0A8K0NX78_LADFU</name>
<proteinExistence type="predicted"/>
<comment type="caution">
    <text evidence="2">The sequence shown here is derived from an EMBL/GenBank/DDBJ whole genome shotgun (WGS) entry which is preliminary data.</text>
</comment>
<dbReference type="OrthoDB" id="9992964at2759"/>
<evidence type="ECO:0000256" key="1">
    <source>
        <dbReference type="SAM" id="MobiDB-lite"/>
    </source>
</evidence>
<dbReference type="PANTHER" id="PTHR21844:SF2">
    <property type="entry name" value="PROLINE-RICH AKT1 SUBSTRATE 1"/>
    <property type="match status" value="1"/>
</dbReference>
<dbReference type="InterPro" id="IPR026682">
    <property type="entry name" value="AKT1S1"/>
</dbReference>
<gene>
    <name evidence="2" type="ORF">J437_LFUL006443</name>
</gene>
<protein>
    <submittedName>
        <fullName evidence="2">Uncharacterized protein</fullName>
    </submittedName>
</protein>
<evidence type="ECO:0000313" key="3">
    <source>
        <dbReference type="Proteomes" id="UP000792457"/>
    </source>
</evidence>
<dbReference type="GO" id="GO:0005737">
    <property type="term" value="C:cytoplasm"/>
    <property type="evidence" value="ECO:0007669"/>
    <property type="project" value="TreeGrafter"/>
</dbReference>
<dbReference type="GO" id="GO:0032007">
    <property type="term" value="P:negative regulation of TOR signaling"/>
    <property type="evidence" value="ECO:0007669"/>
    <property type="project" value="InterPro"/>
</dbReference>
<feature type="compositionally biased region" description="Acidic residues" evidence="1">
    <location>
        <begin position="330"/>
        <end position="345"/>
    </location>
</feature>
<sequence length="374" mass="40650">MLITCKCLNVSIVANGKDISEVDISQLGLAPAELNEQFFKEDIGKVETERITKEQAALVQLRNAGSWVIHLCLNCSMNTHAIHREKGASYVLVNKGLMTNPEEIIAAKNSDRYSTVFRVVVFDSVEPINTSIPSPSKFSASRGTLHTSLQQQLAEAIQRETLLTEERVRAYTEQEFAALDRFREQANNEHRTLSRLLFKAEDLNSSGNPSDKSNRASGNGLPPTSPTKPPLNPHTRLPPPPLASPNPSSVSPNRNAARTGGQVSPKRTTQSASAVNQGRPSGAPISPVGSRLNAQLKQSRTIGHGAPRSIMRRIPHSNGGSRRSQPSDSYDSEGLFDLEGMDENPAEAFQSGEESDTDGFSCEKYPGTSLNPKP</sequence>
<evidence type="ECO:0000313" key="2">
    <source>
        <dbReference type="EMBL" id="KAG8224943.1"/>
    </source>
</evidence>
<feature type="compositionally biased region" description="Low complexity" evidence="1">
    <location>
        <begin position="245"/>
        <end position="257"/>
    </location>
</feature>
<feature type="compositionally biased region" description="Pro residues" evidence="1">
    <location>
        <begin position="223"/>
        <end position="244"/>
    </location>
</feature>
<keyword evidence="3" id="KW-1185">Reference proteome</keyword>
<feature type="non-terminal residue" evidence="2">
    <location>
        <position position="374"/>
    </location>
</feature>
<feature type="compositionally biased region" description="Polar residues" evidence="1">
    <location>
        <begin position="203"/>
        <end position="217"/>
    </location>
</feature>
<feature type="compositionally biased region" description="Polar residues" evidence="1">
    <location>
        <begin position="318"/>
        <end position="329"/>
    </location>
</feature>
<feature type="compositionally biased region" description="Polar residues" evidence="1">
    <location>
        <begin position="261"/>
        <end position="279"/>
    </location>
</feature>
<accession>A0A8K0NX78</accession>
<feature type="compositionally biased region" description="Polar residues" evidence="1">
    <location>
        <begin position="292"/>
        <end position="301"/>
    </location>
</feature>
<dbReference type="GO" id="GO:0048011">
    <property type="term" value="P:neurotrophin TRK receptor signaling pathway"/>
    <property type="evidence" value="ECO:0007669"/>
    <property type="project" value="InterPro"/>
</dbReference>
<reference evidence="2" key="2">
    <citation type="submission" date="2017-10" db="EMBL/GenBank/DDBJ databases">
        <title>Ladona fulva Genome sequencing and assembly.</title>
        <authorList>
            <person name="Murali S."/>
            <person name="Richards S."/>
            <person name="Bandaranaike D."/>
            <person name="Bellair M."/>
            <person name="Blankenburg K."/>
            <person name="Chao H."/>
            <person name="Dinh H."/>
            <person name="Doddapaneni H."/>
            <person name="Dugan-Rocha S."/>
            <person name="Elkadiri S."/>
            <person name="Gnanaolivu R."/>
            <person name="Hernandez B."/>
            <person name="Skinner E."/>
            <person name="Javaid M."/>
            <person name="Lee S."/>
            <person name="Li M."/>
            <person name="Ming W."/>
            <person name="Munidasa M."/>
            <person name="Muniz J."/>
            <person name="Nguyen L."/>
            <person name="Hughes D."/>
            <person name="Osuji N."/>
            <person name="Pu L.-L."/>
            <person name="Puazo M."/>
            <person name="Qu C."/>
            <person name="Quiroz J."/>
            <person name="Raj R."/>
            <person name="Weissenberger G."/>
            <person name="Xin Y."/>
            <person name="Zou X."/>
            <person name="Han Y."/>
            <person name="Worley K."/>
            <person name="Muzny D."/>
            <person name="Gibbs R."/>
        </authorList>
    </citation>
    <scope>NUCLEOTIDE SEQUENCE</scope>
    <source>
        <strain evidence="2">Sampled in the wild</strain>
    </source>
</reference>
<dbReference type="PANTHER" id="PTHR21844">
    <property type="entry name" value="AKT1 SUBSTRATE 1 PROTEIN"/>
    <property type="match status" value="1"/>
</dbReference>
<dbReference type="Proteomes" id="UP000792457">
    <property type="component" value="Unassembled WGS sequence"/>
</dbReference>
<dbReference type="EMBL" id="KZ308217">
    <property type="protein sequence ID" value="KAG8224943.1"/>
    <property type="molecule type" value="Genomic_DNA"/>
</dbReference>
<reference evidence="2" key="1">
    <citation type="submission" date="2013-04" db="EMBL/GenBank/DDBJ databases">
        <authorList>
            <person name="Qu J."/>
            <person name="Murali S.C."/>
            <person name="Bandaranaike D."/>
            <person name="Bellair M."/>
            <person name="Blankenburg K."/>
            <person name="Chao H."/>
            <person name="Dinh H."/>
            <person name="Doddapaneni H."/>
            <person name="Downs B."/>
            <person name="Dugan-Rocha S."/>
            <person name="Elkadiri S."/>
            <person name="Gnanaolivu R.D."/>
            <person name="Hernandez B."/>
            <person name="Javaid M."/>
            <person name="Jayaseelan J.C."/>
            <person name="Lee S."/>
            <person name="Li M."/>
            <person name="Ming W."/>
            <person name="Munidasa M."/>
            <person name="Muniz J."/>
            <person name="Nguyen L."/>
            <person name="Ongeri F."/>
            <person name="Osuji N."/>
            <person name="Pu L.-L."/>
            <person name="Puazo M."/>
            <person name="Qu C."/>
            <person name="Quiroz J."/>
            <person name="Raj R."/>
            <person name="Weissenberger G."/>
            <person name="Xin Y."/>
            <person name="Zou X."/>
            <person name="Han Y."/>
            <person name="Richards S."/>
            <person name="Worley K."/>
            <person name="Muzny D."/>
            <person name="Gibbs R."/>
        </authorList>
    </citation>
    <scope>NUCLEOTIDE SEQUENCE</scope>
    <source>
        <strain evidence="2">Sampled in the wild</strain>
    </source>
</reference>